<keyword evidence="2 8" id="KW-0963">Cytoplasm</keyword>
<comment type="catalytic activity">
    <reaction evidence="7 8">
        <text>cytidine(34) in tRNA(Ile2) + L-lysine + ATP = lysidine(34) in tRNA(Ile2) + AMP + diphosphate + H(+)</text>
        <dbReference type="Rhea" id="RHEA:43744"/>
        <dbReference type="Rhea" id="RHEA-COMP:10625"/>
        <dbReference type="Rhea" id="RHEA-COMP:10670"/>
        <dbReference type="ChEBI" id="CHEBI:15378"/>
        <dbReference type="ChEBI" id="CHEBI:30616"/>
        <dbReference type="ChEBI" id="CHEBI:32551"/>
        <dbReference type="ChEBI" id="CHEBI:33019"/>
        <dbReference type="ChEBI" id="CHEBI:82748"/>
        <dbReference type="ChEBI" id="CHEBI:83665"/>
        <dbReference type="ChEBI" id="CHEBI:456215"/>
        <dbReference type="EC" id="6.3.4.19"/>
    </reaction>
</comment>
<dbReference type="InterPro" id="IPR014729">
    <property type="entry name" value="Rossmann-like_a/b/a_fold"/>
</dbReference>
<dbReference type="InterPro" id="IPR012796">
    <property type="entry name" value="Lysidine-tRNA-synth_C"/>
</dbReference>
<dbReference type="SMART" id="SM00977">
    <property type="entry name" value="TilS_C"/>
    <property type="match status" value="1"/>
</dbReference>
<accession>A0ABT1AV57</accession>
<sequence>MDEDAVSPGSRWGGQPLNRARKQFCTYLCGVYQQFETHIAKYFPELRENPFLLACSGGLDSVVLSHLCASLELRFELAHANFQLRGKESDLDQEFVEDLGKNIHRRVHVKCFDTNAYLTQNKLNVQQAARDLRYGWFRDLLRERQLAFTVTAHQADDQLETFLINLTRGSGLRGLSGIPDTAPGLRRPLLAFPRDSIRSYATKNQIAWREDSSNLQDYYLRNRLRHRVIPALREADSRFAENFSRSLDFLKGSKALVDNHIGEVRERLFRNEGNLVRIALEELRALHPRRAYLHELFQPFGFTDWEALERLLHSASGREILSPTHGLLKDRDAFLLRPLGEDVHGPIMLDHGGAGVHEQVPLKISVVGEMGEPASNVLYLDKNALNNGLHLRRWKKGDYFYPLGMKGKQKISKYFKDHKFNRYEKEAQWLLCSGDEVVWIVGRRADDRFKVRETTTEILKIQWLDSQDFS</sequence>
<name>A0ABT1AV57_9FLAO</name>
<evidence type="ECO:0000256" key="5">
    <source>
        <dbReference type="ARBA" id="ARBA00022741"/>
    </source>
</evidence>
<evidence type="ECO:0000256" key="6">
    <source>
        <dbReference type="ARBA" id="ARBA00022840"/>
    </source>
</evidence>
<dbReference type="Pfam" id="PF01171">
    <property type="entry name" value="ATP_bind_3"/>
    <property type="match status" value="1"/>
</dbReference>
<evidence type="ECO:0000259" key="9">
    <source>
        <dbReference type="SMART" id="SM00977"/>
    </source>
</evidence>
<evidence type="ECO:0000313" key="11">
    <source>
        <dbReference type="Proteomes" id="UP001206312"/>
    </source>
</evidence>
<keyword evidence="6 8" id="KW-0067">ATP-binding</keyword>
<comment type="subcellular location">
    <subcellularLocation>
        <location evidence="1 8">Cytoplasm</location>
    </subcellularLocation>
</comment>
<dbReference type="Proteomes" id="UP001206312">
    <property type="component" value="Unassembled WGS sequence"/>
</dbReference>
<dbReference type="RefSeq" id="WP_252739802.1">
    <property type="nucleotide sequence ID" value="NZ_JAMXIB010000001.1"/>
</dbReference>
<evidence type="ECO:0000313" key="10">
    <source>
        <dbReference type="EMBL" id="MCO5723425.1"/>
    </source>
</evidence>
<dbReference type="InterPro" id="IPR011063">
    <property type="entry name" value="TilS/TtcA_N"/>
</dbReference>
<comment type="caution">
    <text evidence="10">The sequence shown here is derived from an EMBL/GenBank/DDBJ whole genome shotgun (WGS) entry which is preliminary data.</text>
</comment>
<dbReference type="SUPFAM" id="SSF52402">
    <property type="entry name" value="Adenine nucleotide alpha hydrolases-like"/>
    <property type="match status" value="1"/>
</dbReference>
<organism evidence="10 11">
    <name type="scientific">Robiginitalea marina</name>
    <dbReference type="NCBI Taxonomy" id="2954105"/>
    <lineage>
        <taxon>Bacteria</taxon>
        <taxon>Pseudomonadati</taxon>
        <taxon>Bacteroidota</taxon>
        <taxon>Flavobacteriia</taxon>
        <taxon>Flavobacteriales</taxon>
        <taxon>Flavobacteriaceae</taxon>
        <taxon>Robiginitalea</taxon>
    </lineage>
</organism>
<keyword evidence="4 8" id="KW-0819">tRNA processing</keyword>
<feature type="domain" description="Lysidine-tRNA(Ile) synthetase C-terminal" evidence="9">
    <location>
        <begin position="389"/>
        <end position="461"/>
    </location>
</feature>
<dbReference type="SUPFAM" id="SSF56037">
    <property type="entry name" value="PheT/TilS domain"/>
    <property type="match status" value="1"/>
</dbReference>
<dbReference type="PANTHER" id="PTHR43033">
    <property type="entry name" value="TRNA(ILE)-LYSIDINE SYNTHASE-RELATED"/>
    <property type="match status" value="1"/>
</dbReference>
<dbReference type="EC" id="6.3.4.19" evidence="8"/>
<proteinExistence type="inferred from homology"/>
<keyword evidence="5 8" id="KW-0547">Nucleotide-binding</keyword>
<reference evidence="10 11" key="1">
    <citation type="submission" date="2022-06" db="EMBL/GenBank/DDBJ databases">
        <authorList>
            <person name="Xuan X."/>
        </authorList>
    </citation>
    <scope>NUCLEOTIDE SEQUENCE [LARGE SCALE GENOMIC DNA]</scope>
    <source>
        <strain evidence="10 11">2V75</strain>
    </source>
</reference>
<evidence type="ECO:0000256" key="4">
    <source>
        <dbReference type="ARBA" id="ARBA00022694"/>
    </source>
</evidence>
<dbReference type="Gene3D" id="3.40.50.620">
    <property type="entry name" value="HUPs"/>
    <property type="match status" value="1"/>
</dbReference>
<evidence type="ECO:0000256" key="1">
    <source>
        <dbReference type="ARBA" id="ARBA00004496"/>
    </source>
</evidence>
<dbReference type="GO" id="GO:0032267">
    <property type="term" value="F:tRNA(Ile)-lysidine synthase activity"/>
    <property type="evidence" value="ECO:0007669"/>
    <property type="project" value="UniProtKB-EC"/>
</dbReference>
<comment type="similarity">
    <text evidence="8">Belongs to the tRNA(Ile)-lysidine synthase family.</text>
</comment>
<dbReference type="NCBIfam" id="TIGR02433">
    <property type="entry name" value="lysidine_TilS_C"/>
    <property type="match status" value="1"/>
</dbReference>
<dbReference type="EMBL" id="JAMXIB010000001">
    <property type="protein sequence ID" value="MCO5723425.1"/>
    <property type="molecule type" value="Genomic_DNA"/>
</dbReference>
<dbReference type="CDD" id="cd01992">
    <property type="entry name" value="TilS_N"/>
    <property type="match status" value="1"/>
</dbReference>
<evidence type="ECO:0000256" key="2">
    <source>
        <dbReference type="ARBA" id="ARBA00022490"/>
    </source>
</evidence>
<feature type="binding site" evidence="8">
    <location>
        <begin position="56"/>
        <end position="61"/>
    </location>
    <ligand>
        <name>ATP</name>
        <dbReference type="ChEBI" id="CHEBI:30616"/>
    </ligand>
</feature>
<keyword evidence="3 8" id="KW-0436">Ligase</keyword>
<dbReference type="Pfam" id="PF11734">
    <property type="entry name" value="TilS_C"/>
    <property type="match status" value="1"/>
</dbReference>
<dbReference type="PANTHER" id="PTHR43033:SF1">
    <property type="entry name" value="TRNA(ILE)-LYSIDINE SYNTHASE-RELATED"/>
    <property type="match status" value="1"/>
</dbReference>
<evidence type="ECO:0000256" key="3">
    <source>
        <dbReference type="ARBA" id="ARBA00022598"/>
    </source>
</evidence>
<dbReference type="InterPro" id="IPR012094">
    <property type="entry name" value="tRNA_Ile_lys_synt"/>
</dbReference>
<protein>
    <recommendedName>
        <fullName evidence="8">tRNA(Ile)-lysidine synthase</fullName>
        <ecNumber evidence="8">6.3.4.19</ecNumber>
    </recommendedName>
    <alternativeName>
        <fullName evidence="8">tRNA(Ile)-2-lysyl-cytidine synthase</fullName>
    </alternativeName>
    <alternativeName>
        <fullName evidence="8">tRNA(Ile)-lysidine synthetase</fullName>
    </alternativeName>
</protein>
<dbReference type="HAMAP" id="MF_01161">
    <property type="entry name" value="tRNA_Ile_lys_synt"/>
    <property type="match status" value="1"/>
</dbReference>
<gene>
    <name evidence="8 10" type="primary">tilS</name>
    <name evidence="10" type="ORF">NG653_01070</name>
</gene>
<comment type="function">
    <text evidence="8">Ligates lysine onto the cytidine present at position 34 of the AUA codon-specific tRNA(Ile) that contains the anticodon CAU, in an ATP-dependent manner. Cytidine is converted to lysidine, thus changing the amino acid specificity of the tRNA from methionine to isoleucine.</text>
</comment>
<keyword evidence="11" id="KW-1185">Reference proteome</keyword>
<evidence type="ECO:0000256" key="8">
    <source>
        <dbReference type="HAMAP-Rule" id="MF_01161"/>
    </source>
</evidence>
<comment type="domain">
    <text evidence="8">The N-terminal region contains the highly conserved SGGXDS motif, predicted to be a P-loop motif involved in ATP binding.</text>
</comment>
<dbReference type="InterPro" id="IPR012795">
    <property type="entry name" value="tRNA_Ile_lys_synt_N"/>
</dbReference>
<evidence type="ECO:0000256" key="7">
    <source>
        <dbReference type="ARBA" id="ARBA00048539"/>
    </source>
</evidence>
<dbReference type="NCBIfam" id="TIGR02432">
    <property type="entry name" value="lysidine_TilS_N"/>
    <property type="match status" value="1"/>
</dbReference>